<dbReference type="Proteomes" id="UP000326641">
    <property type="component" value="Unassembled WGS sequence"/>
</dbReference>
<accession>A0A564WBA4</accession>
<reference evidence="1" key="1">
    <citation type="submission" date="2018-11" db="EMBL/GenBank/DDBJ databases">
        <authorList>
            <person name="Onetto C."/>
        </authorList>
    </citation>
    <scope>NUCLEOTIDE SEQUENCE [LARGE SCALE GENOMIC DNA]</scope>
</reference>
<keyword evidence="2" id="KW-1185">Reference proteome</keyword>
<dbReference type="PANTHER" id="PTHR35175:SF2">
    <property type="entry name" value="DUF1289 DOMAIN-CONTAINING PROTEIN"/>
    <property type="match status" value="1"/>
</dbReference>
<dbReference type="PANTHER" id="PTHR35175">
    <property type="entry name" value="DUF1289 DOMAIN-CONTAINING PROTEIN"/>
    <property type="match status" value="1"/>
</dbReference>
<name>A0A564WBA4_9PROT</name>
<gene>
    <name evidence="1" type="ORF">DF3PA_120011</name>
</gene>
<protein>
    <recommendedName>
        <fullName evidence="3">DUF1289 domain-containing protein</fullName>
    </recommendedName>
</protein>
<dbReference type="AlphaFoldDB" id="A0A564WBA4"/>
<evidence type="ECO:0008006" key="3">
    <source>
        <dbReference type="Google" id="ProtNLM"/>
    </source>
</evidence>
<comment type="caution">
    <text evidence="1">The sequence shown here is derived from an EMBL/GenBank/DDBJ whole genome shotgun (WGS) entry which is preliminary data.</text>
</comment>
<evidence type="ECO:0000313" key="1">
    <source>
        <dbReference type="EMBL" id="VUX45409.1"/>
    </source>
</evidence>
<dbReference type="Pfam" id="PF06945">
    <property type="entry name" value="DUF1289"/>
    <property type="match status" value="1"/>
</dbReference>
<dbReference type="EMBL" id="UXAT02000004">
    <property type="protein sequence ID" value="VUX45409.1"/>
    <property type="molecule type" value="Genomic_DNA"/>
</dbReference>
<sequence length="67" mass="7568">MPTQRTPVSEVPSPCIGVCRIVPASGLCEGCLRTRHEIARWRDANAREKRRILQDLARRRATEPQSA</sequence>
<dbReference type="InterPro" id="IPR010710">
    <property type="entry name" value="DUF1289"/>
</dbReference>
<organism evidence="1 2">
    <name type="scientific">Candidatus Defluviicoccus seviourii</name>
    <dbReference type="NCBI Taxonomy" id="2565273"/>
    <lineage>
        <taxon>Bacteria</taxon>
        <taxon>Pseudomonadati</taxon>
        <taxon>Pseudomonadota</taxon>
        <taxon>Alphaproteobacteria</taxon>
        <taxon>Rhodospirillales</taxon>
        <taxon>Rhodospirillaceae</taxon>
        <taxon>Defluviicoccus</taxon>
    </lineage>
</organism>
<proteinExistence type="predicted"/>
<evidence type="ECO:0000313" key="2">
    <source>
        <dbReference type="Proteomes" id="UP000326641"/>
    </source>
</evidence>